<feature type="transmembrane region" description="Helical" evidence="9">
    <location>
        <begin position="75"/>
        <end position="102"/>
    </location>
</feature>
<keyword evidence="7" id="KW-0067">ATP-binding</keyword>
<dbReference type="RefSeq" id="WP_280759089.1">
    <property type="nucleotide sequence ID" value="NZ_JARXVC010000002.1"/>
</dbReference>
<keyword evidence="4" id="KW-0808">Transferase</keyword>
<evidence type="ECO:0000256" key="5">
    <source>
        <dbReference type="ARBA" id="ARBA00022741"/>
    </source>
</evidence>
<evidence type="ECO:0000256" key="2">
    <source>
        <dbReference type="ARBA" id="ARBA00012438"/>
    </source>
</evidence>
<keyword evidence="6 11" id="KW-0418">Kinase</keyword>
<dbReference type="EMBL" id="JARXVC010000002">
    <property type="protein sequence ID" value="MDH6279706.1"/>
    <property type="molecule type" value="Genomic_DNA"/>
</dbReference>
<dbReference type="Proteomes" id="UP001160334">
    <property type="component" value="Unassembled WGS sequence"/>
</dbReference>
<protein>
    <recommendedName>
        <fullName evidence="2">histidine kinase</fullName>
        <ecNumber evidence="2">2.7.13.3</ecNumber>
    </recommendedName>
</protein>
<feature type="transmembrane region" description="Helical" evidence="9">
    <location>
        <begin position="133"/>
        <end position="151"/>
    </location>
</feature>
<keyword evidence="8" id="KW-0902">Two-component regulatory system</keyword>
<dbReference type="InterPro" id="IPR036890">
    <property type="entry name" value="HATPase_C_sf"/>
</dbReference>
<evidence type="ECO:0000256" key="8">
    <source>
        <dbReference type="ARBA" id="ARBA00023012"/>
    </source>
</evidence>
<dbReference type="GO" id="GO:0016301">
    <property type="term" value="F:kinase activity"/>
    <property type="evidence" value="ECO:0007669"/>
    <property type="project" value="UniProtKB-KW"/>
</dbReference>
<dbReference type="InterPro" id="IPR050482">
    <property type="entry name" value="Sensor_HK_TwoCompSys"/>
</dbReference>
<dbReference type="InterPro" id="IPR011712">
    <property type="entry name" value="Sig_transdc_His_kin_sub3_dim/P"/>
</dbReference>
<sequence>MMNALSTGIAALLRPEPVALSTRWRAPTSWAGALRVSLGVLLVVGLFATSVVQLNGMLSSVAVCYAIGALQTLPLLLSCAAPILAWQLVALGMFAGTISGLVQDGAAFAWPSAGCVAALIAVYRLARARPSNVAIAAVAVSVVVVAAPAMWTVGMPLFRLVTIAIALTAVAVAGSIVQQLRSTEIALAGERQERIDQDRHQAVMEERTRIARELHDVVAHHMSMIAVQAQAARFKNDALPPAATDAFDNIHQASVTALTEMRQVVELLRDPDEGTEHAPAPNLSDLDTLVDQWRRSGAQLTLRRTGSFADLPETLSASAYRIVQESLTNAARHAPGAAVDAEIVHLDDTLTVRVSNAVTETTSSSAGSGEGRGLLGIRERAAVFGGRATAGLTDDGRYEVSATFPIQA</sequence>
<dbReference type="PANTHER" id="PTHR24421:SF10">
    <property type="entry name" value="NITRATE_NITRITE SENSOR PROTEIN NARQ"/>
    <property type="match status" value="1"/>
</dbReference>
<evidence type="ECO:0000313" key="11">
    <source>
        <dbReference type="EMBL" id="MDH6279706.1"/>
    </source>
</evidence>
<evidence type="ECO:0000256" key="4">
    <source>
        <dbReference type="ARBA" id="ARBA00022679"/>
    </source>
</evidence>
<gene>
    <name evidence="11" type="ORF">M2280_000915</name>
</gene>
<comment type="catalytic activity">
    <reaction evidence="1">
        <text>ATP + protein L-histidine = ADP + protein N-phospho-L-histidine.</text>
        <dbReference type="EC" id="2.7.13.3"/>
    </reaction>
</comment>
<dbReference type="PANTHER" id="PTHR24421">
    <property type="entry name" value="NITRATE/NITRITE SENSOR PROTEIN NARX-RELATED"/>
    <property type="match status" value="1"/>
</dbReference>
<evidence type="ECO:0000256" key="3">
    <source>
        <dbReference type="ARBA" id="ARBA00022553"/>
    </source>
</evidence>
<dbReference type="Gene3D" id="3.30.565.10">
    <property type="entry name" value="Histidine kinase-like ATPase, C-terminal domain"/>
    <property type="match status" value="1"/>
</dbReference>
<dbReference type="EC" id="2.7.13.3" evidence="2"/>
<organism evidence="11 12">
    <name type="scientific">Prescottella agglutinans</name>
    <dbReference type="NCBI Taxonomy" id="1644129"/>
    <lineage>
        <taxon>Bacteria</taxon>
        <taxon>Bacillati</taxon>
        <taxon>Actinomycetota</taxon>
        <taxon>Actinomycetes</taxon>
        <taxon>Mycobacteriales</taxon>
        <taxon>Nocardiaceae</taxon>
        <taxon>Prescottella</taxon>
    </lineage>
</organism>
<reference evidence="11 12" key="1">
    <citation type="submission" date="2023-04" db="EMBL/GenBank/DDBJ databases">
        <title>Forest soil microbial communities from Buena Vista Peninsula, Colon Province, Panama.</title>
        <authorList>
            <person name="Bouskill N."/>
        </authorList>
    </citation>
    <scope>NUCLEOTIDE SEQUENCE [LARGE SCALE GENOMIC DNA]</scope>
    <source>
        <strain evidence="11 12">CFH S0262</strain>
    </source>
</reference>
<keyword evidence="9" id="KW-0472">Membrane</keyword>
<feature type="transmembrane region" description="Helical" evidence="9">
    <location>
        <begin position="37"/>
        <end position="68"/>
    </location>
</feature>
<dbReference type="SUPFAM" id="SSF55874">
    <property type="entry name" value="ATPase domain of HSP90 chaperone/DNA topoisomerase II/histidine kinase"/>
    <property type="match status" value="1"/>
</dbReference>
<evidence type="ECO:0000256" key="9">
    <source>
        <dbReference type="SAM" id="Phobius"/>
    </source>
</evidence>
<proteinExistence type="predicted"/>
<keyword evidence="3" id="KW-0597">Phosphoprotein</keyword>
<dbReference type="CDD" id="cd16917">
    <property type="entry name" value="HATPase_UhpB-NarQ-NarX-like"/>
    <property type="match status" value="1"/>
</dbReference>
<feature type="domain" description="Signal transduction histidine kinase subgroup 3 dimerisation and phosphoacceptor" evidence="10">
    <location>
        <begin position="206"/>
        <end position="272"/>
    </location>
</feature>
<feature type="transmembrane region" description="Helical" evidence="9">
    <location>
        <begin position="157"/>
        <end position="177"/>
    </location>
</feature>
<feature type="transmembrane region" description="Helical" evidence="9">
    <location>
        <begin position="108"/>
        <end position="126"/>
    </location>
</feature>
<keyword evidence="12" id="KW-1185">Reference proteome</keyword>
<dbReference type="Gene3D" id="1.20.5.1930">
    <property type="match status" value="1"/>
</dbReference>
<keyword evidence="5" id="KW-0547">Nucleotide-binding</keyword>
<name>A0ABT6M5X1_9NOCA</name>
<keyword evidence="9" id="KW-1133">Transmembrane helix</keyword>
<keyword evidence="9" id="KW-0812">Transmembrane</keyword>
<comment type="caution">
    <text evidence="11">The sequence shown here is derived from an EMBL/GenBank/DDBJ whole genome shotgun (WGS) entry which is preliminary data.</text>
</comment>
<evidence type="ECO:0000256" key="6">
    <source>
        <dbReference type="ARBA" id="ARBA00022777"/>
    </source>
</evidence>
<evidence type="ECO:0000259" key="10">
    <source>
        <dbReference type="Pfam" id="PF07730"/>
    </source>
</evidence>
<dbReference type="Pfam" id="PF07730">
    <property type="entry name" value="HisKA_3"/>
    <property type="match status" value="1"/>
</dbReference>
<evidence type="ECO:0000256" key="7">
    <source>
        <dbReference type="ARBA" id="ARBA00022840"/>
    </source>
</evidence>
<accession>A0ABT6M5X1</accession>
<evidence type="ECO:0000313" key="12">
    <source>
        <dbReference type="Proteomes" id="UP001160334"/>
    </source>
</evidence>
<evidence type="ECO:0000256" key="1">
    <source>
        <dbReference type="ARBA" id="ARBA00000085"/>
    </source>
</evidence>